<name>A0A9J6BPR8_POLVA</name>
<protein>
    <submittedName>
        <fullName evidence="2">Uncharacterized protein</fullName>
    </submittedName>
</protein>
<feature type="signal peptide" evidence="1">
    <location>
        <begin position="1"/>
        <end position="18"/>
    </location>
</feature>
<organism evidence="2 3">
    <name type="scientific">Polypedilum vanderplanki</name>
    <name type="common">Sleeping chironomid midge</name>
    <dbReference type="NCBI Taxonomy" id="319348"/>
    <lineage>
        <taxon>Eukaryota</taxon>
        <taxon>Metazoa</taxon>
        <taxon>Ecdysozoa</taxon>
        <taxon>Arthropoda</taxon>
        <taxon>Hexapoda</taxon>
        <taxon>Insecta</taxon>
        <taxon>Pterygota</taxon>
        <taxon>Neoptera</taxon>
        <taxon>Endopterygota</taxon>
        <taxon>Diptera</taxon>
        <taxon>Nematocera</taxon>
        <taxon>Chironomoidea</taxon>
        <taxon>Chironomidae</taxon>
        <taxon>Chironominae</taxon>
        <taxon>Polypedilum</taxon>
        <taxon>Polypedilum</taxon>
    </lineage>
</organism>
<comment type="caution">
    <text evidence="2">The sequence shown here is derived from an EMBL/GenBank/DDBJ whole genome shotgun (WGS) entry which is preliminary data.</text>
</comment>
<dbReference type="OrthoDB" id="10525836at2759"/>
<accession>A0A9J6BPR8</accession>
<feature type="chain" id="PRO_5039931928" evidence="1">
    <location>
        <begin position="19"/>
        <end position="77"/>
    </location>
</feature>
<evidence type="ECO:0000256" key="1">
    <source>
        <dbReference type="SAM" id="SignalP"/>
    </source>
</evidence>
<proteinExistence type="predicted"/>
<evidence type="ECO:0000313" key="3">
    <source>
        <dbReference type="Proteomes" id="UP001107558"/>
    </source>
</evidence>
<dbReference type="EMBL" id="JADBJN010000003">
    <property type="protein sequence ID" value="KAG5671693.1"/>
    <property type="molecule type" value="Genomic_DNA"/>
</dbReference>
<keyword evidence="3" id="KW-1185">Reference proteome</keyword>
<dbReference type="Proteomes" id="UP001107558">
    <property type="component" value="Chromosome 3"/>
</dbReference>
<reference evidence="2" key="1">
    <citation type="submission" date="2021-03" db="EMBL/GenBank/DDBJ databases">
        <title>Chromosome level genome of the anhydrobiotic midge Polypedilum vanderplanki.</title>
        <authorList>
            <person name="Yoshida Y."/>
            <person name="Kikawada T."/>
            <person name="Gusev O."/>
        </authorList>
    </citation>
    <scope>NUCLEOTIDE SEQUENCE</scope>
    <source>
        <strain evidence="2">NIAS01</strain>
        <tissue evidence="2">Whole body or cell culture</tissue>
    </source>
</reference>
<sequence>MFLIRFLIVALCIHQLFCDSTEGSQTNEQDKPTLVLIEDTPDQFIITRPSKTDDVYDKFLTFLYRHDTLKQESKQQK</sequence>
<evidence type="ECO:0000313" key="2">
    <source>
        <dbReference type="EMBL" id="KAG5671693.1"/>
    </source>
</evidence>
<gene>
    <name evidence="2" type="ORF">PVAND_001878</name>
</gene>
<keyword evidence="1" id="KW-0732">Signal</keyword>
<dbReference type="AlphaFoldDB" id="A0A9J6BPR8"/>